<organism evidence="3 4">
    <name type="scientific">Segnochrobactrum spirostomi</name>
    <dbReference type="NCBI Taxonomy" id="2608987"/>
    <lineage>
        <taxon>Bacteria</taxon>
        <taxon>Pseudomonadati</taxon>
        <taxon>Pseudomonadota</taxon>
        <taxon>Alphaproteobacteria</taxon>
        <taxon>Hyphomicrobiales</taxon>
        <taxon>Segnochrobactraceae</taxon>
        <taxon>Segnochrobactrum</taxon>
    </lineage>
</organism>
<proteinExistence type="predicted"/>
<name>A0A6A7Y448_9HYPH</name>
<dbReference type="Pfam" id="PF06170">
    <property type="entry name" value="DUF983"/>
    <property type="match status" value="1"/>
</dbReference>
<dbReference type="AlphaFoldDB" id="A0A6A7Y448"/>
<dbReference type="Proteomes" id="UP000332515">
    <property type="component" value="Unassembled WGS sequence"/>
</dbReference>
<evidence type="ECO:0000256" key="1">
    <source>
        <dbReference type="SAM" id="MobiDB-lite"/>
    </source>
</evidence>
<dbReference type="InterPro" id="IPR009325">
    <property type="entry name" value="DUF983"/>
</dbReference>
<gene>
    <name evidence="3" type="ORF">F0357_14910</name>
</gene>
<feature type="region of interest" description="Disordered" evidence="1">
    <location>
        <begin position="1"/>
        <end position="22"/>
    </location>
</feature>
<protein>
    <submittedName>
        <fullName evidence="3">DUF983 domain-containing protein</fullName>
    </submittedName>
</protein>
<keyword evidence="2" id="KW-0812">Transmembrane</keyword>
<comment type="caution">
    <text evidence="3">The sequence shown here is derived from an EMBL/GenBank/DDBJ whole genome shotgun (WGS) entry which is preliminary data.</text>
</comment>
<keyword evidence="4" id="KW-1185">Reference proteome</keyword>
<feature type="transmembrane region" description="Helical" evidence="2">
    <location>
        <begin position="76"/>
        <end position="96"/>
    </location>
</feature>
<keyword evidence="2" id="KW-1133">Transmembrane helix</keyword>
<evidence type="ECO:0000313" key="4">
    <source>
        <dbReference type="Proteomes" id="UP000332515"/>
    </source>
</evidence>
<keyword evidence="2" id="KW-0472">Membrane</keyword>
<accession>A0A6A7Y448</accession>
<reference evidence="3 4" key="1">
    <citation type="submission" date="2019-09" db="EMBL/GenBank/DDBJ databases">
        <title>Segnochrobactrum spirostomi gen. nov., sp. nov., isolated from the ciliate Spirostomum cf. yagiui and description of a novel family, Segnochrobactraceae fam. nov. within the order Rhizobiales of the class Alphaproteobacteria.</title>
        <authorList>
            <person name="Akter S."/>
            <person name="Shazib S.U.A."/>
            <person name="Shin M.K."/>
        </authorList>
    </citation>
    <scope>NUCLEOTIDE SEQUENCE [LARGE SCALE GENOMIC DNA]</scope>
    <source>
        <strain evidence="3 4">Sp-1</strain>
    </source>
</reference>
<evidence type="ECO:0000313" key="3">
    <source>
        <dbReference type="EMBL" id="MQT13904.1"/>
    </source>
</evidence>
<dbReference type="RefSeq" id="WP_153483467.1">
    <property type="nucleotide sequence ID" value="NZ_VWNA01000001.1"/>
</dbReference>
<sequence>MDTSATPSDAPGAGRRRPSSSDTALYAPLSPMATGLACRCPRCGGGPLFKGFLETAPGCRACGLDYAFIDAGDGPAVFVIMIVGFIVVGLALVTEIAFQPPIWVHMVLWLPLTLILSLGLLRPFKGVLIAMQYHHKAAEGQLEAGSGAEPPAGPSQGA</sequence>
<dbReference type="EMBL" id="VWNA01000001">
    <property type="protein sequence ID" value="MQT13904.1"/>
    <property type="molecule type" value="Genomic_DNA"/>
</dbReference>
<evidence type="ECO:0000256" key="2">
    <source>
        <dbReference type="SAM" id="Phobius"/>
    </source>
</evidence>
<feature type="transmembrane region" description="Helical" evidence="2">
    <location>
        <begin position="102"/>
        <end position="121"/>
    </location>
</feature>